<evidence type="ECO:0000256" key="1">
    <source>
        <dbReference type="SAM" id="SignalP"/>
    </source>
</evidence>
<evidence type="ECO:0000259" key="2">
    <source>
        <dbReference type="Pfam" id="PF12969"/>
    </source>
</evidence>
<proteinExistence type="predicted"/>
<sequence length="658" mass="75083">MKAISTQLWVLVLLLAGALQQVAAQVPKFGKITEEELKMSSYPQDTSAGAVILSDYGYTRFNTTNELQVVFERHIRIKIFKKSAYDWADVVVPFYEKGSDREKVTSIKGYTFNLVNGKIEKDKLDGKSVFEEKNTENWFAKKFTMPNVKEGSVIDVSYTITSDFVYTLRDWEFQHSIPTLWSEFRAEIPEYFDYKFQMQGYHALYRNENTRQAAAGTTPDVQNNAYVWIMKDVPALKEERYITTLRDYQSKIEFELQRVQFPGQPPRIMTGDWNSVTKDLMMADRFGVQLNRSGFYKNELATIQAQYKTKPEQLSVIFDLVKQRMKWNGKGGIYTDASIRKAWDERTGNSADINILLTSMLQEAGFEANPVLVSTRDNGRIHTAMAPMISKFNYVISHVQLDGKEYLLDATDPLVTVGILPTRALNGHGRLIKKNENRWVSLDPAANSTTLFSATLNMNSQGEMVGKGRESAGGYSAIRMRRNIFEEGESKFTESLTKEVGDYKMTKAQINNLNDLNSALDISYEISINGSGRSNDIIYLNPMLGRGEKENPFKMNERVYPVDFAMPIDETYICNLEIPNGYEIEEMPKSIAVNLPENGGRFMYMVQQEGNTLQIMSKVNINRAVFYAPEYPYLKEFYNQIIAKHAEQVVLKKATAAN</sequence>
<dbReference type="Pfam" id="PF12969">
    <property type="entry name" value="DUF3857"/>
    <property type="match status" value="1"/>
</dbReference>
<gene>
    <name evidence="3" type="ORF">D1627_03985</name>
</gene>
<dbReference type="InterPro" id="IPR024618">
    <property type="entry name" value="DUF3857"/>
</dbReference>
<accession>A0A399SJ33</accession>
<protein>
    <submittedName>
        <fullName evidence="3">DUF3857 domain-containing protein</fullName>
    </submittedName>
</protein>
<feature type="chain" id="PRO_5017288564" evidence="1">
    <location>
        <begin position="24"/>
        <end position="658"/>
    </location>
</feature>
<dbReference type="OrthoDB" id="98874at2"/>
<reference evidence="4" key="1">
    <citation type="submission" date="2018-08" db="EMBL/GenBank/DDBJ databases">
        <title>Mucilaginibacter sp. MYSH2.</title>
        <authorList>
            <person name="Seo T."/>
        </authorList>
    </citation>
    <scope>NUCLEOTIDE SEQUENCE [LARGE SCALE GENOMIC DNA]</scope>
    <source>
        <strain evidence="4">KIRAN</strain>
    </source>
</reference>
<evidence type="ECO:0000313" key="3">
    <source>
        <dbReference type="EMBL" id="RIJ43004.1"/>
    </source>
</evidence>
<comment type="caution">
    <text evidence="3">The sequence shown here is derived from an EMBL/GenBank/DDBJ whole genome shotgun (WGS) entry which is preliminary data.</text>
</comment>
<dbReference type="Gene3D" id="2.60.40.3140">
    <property type="match status" value="1"/>
</dbReference>
<dbReference type="Gene3D" id="2.60.120.1130">
    <property type="match status" value="1"/>
</dbReference>
<keyword evidence="4" id="KW-1185">Reference proteome</keyword>
<dbReference type="RefSeq" id="WP_119430886.1">
    <property type="nucleotide sequence ID" value="NZ_QWGE01000001.1"/>
</dbReference>
<name>A0A399SJ33_9BACT</name>
<feature type="signal peptide" evidence="1">
    <location>
        <begin position="1"/>
        <end position="23"/>
    </location>
</feature>
<evidence type="ECO:0000313" key="4">
    <source>
        <dbReference type="Proteomes" id="UP000266005"/>
    </source>
</evidence>
<dbReference type="Gene3D" id="3.10.620.30">
    <property type="match status" value="1"/>
</dbReference>
<organism evidence="3 4">
    <name type="scientific">Pontibacter oryzae</name>
    <dbReference type="NCBI Taxonomy" id="2304593"/>
    <lineage>
        <taxon>Bacteria</taxon>
        <taxon>Pseudomonadati</taxon>
        <taxon>Bacteroidota</taxon>
        <taxon>Cytophagia</taxon>
        <taxon>Cytophagales</taxon>
        <taxon>Hymenobacteraceae</taxon>
        <taxon>Pontibacter</taxon>
    </lineage>
</organism>
<dbReference type="Proteomes" id="UP000266005">
    <property type="component" value="Unassembled WGS sequence"/>
</dbReference>
<dbReference type="AlphaFoldDB" id="A0A399SJ33"/>
<dbReference type="EMBL" id="QWGE01000001">
    <property type="protein sequence ID" value="RIJ43004.1"/>
    <property type="molecule type" value="Genomic_DNA"/>
</dbReference>
<keyword evidence="1" id="KW-0732">Signal</keyword>
<feature type="domain" description="DUF3857" evidence="2">
    <location>
        <begin position="69"/>
        <end position="236"/>
    </location>
</feature>